<dbReference type="Proteomes" id="UP000031449">
    <property type="component" value="Chromosome"/>
</dbReference>
<protein>
    <submittedName>
        <fullName evidence="2">Uncharacterized protein</fullName>
    </submittedName>
</protein>
<dbReference type="AlphaFoldDB" id="A0A0B5AWD3"/>
<feature type="transmembrane region" description="Helical" evidence="1">
    <location>
        <begin position="20"/>
        <end position="42"/>
    </location>
</feature>
<evidence type="ECO:0000256" key="1">
    <source>
        <dbReference type="SAM" id="Phobius"/>
    </source>
</evidence>
<proteinExistence type="predicted"/>
<evidence type="ECO:0000313" key="2">
    <source>
        <dbReference type="EMBL" id="AJD92309.1"/>
    </source>
</evidence>
<sequence>MYGYKNDAGKMADSLIWKAFIYSDALNLGLERVFIFMITIMVL</sequence>
<keyword evidence="1" id="KW-1133">Transmembrane helix</keyword>
<name>A0A0B5AWD3_9BACL</name>
<evidence type="ECO:0000313" key="3">
    <source>
        <dbReference type="Proteomes" id="UP000031449"/>
    </source>
</evidence>
<dbReference type="EMBL" id="CP009416">
    <property type="protein sequence ID" value="AJD92309.1"/>
    <property type="molecule type" value="Genomic_DNA"/>
</dbReference>
<keyword evidence="3" id="KW-1185">Reference proteome</keyword>
<keyword evidence="1" id="KW-0472">Membrane</keyword>
<accession>A0A0B5AWD3</accession>
<dbReference type="KEGG" id="jeo:JMA_29920"/>
<organism evidence="2 3">
    <name type="scientific">Jeotgalibacillus malaysiensis</name>
    <dbReference type="NCBI Taxonomy" id="1508404"/>
    <lineage>
        <taxon>Bacteria</taxon>
        <taxon>Bacillati</taxon>
        <taxon>Bacillota</taxon>
        <taxon>Bacilli</taxon>
        <taxon>Bacillales</taxon>
        <taxon>Caryophanaceae</taxon>
        <taxon>Jeotgalibacillus</taxon>
    </lineage>
</organism>
<gene>
    <name evidence="2" type="ORF">JMA_29920</name>
</gene>
<keyword evidence="1" id="KW-0812">Transmembrane</keyword>
<dbReference type="BioCyc" id="JESP1508404:G14D9-12273-MONOMER"/>
<reference evidence="2 3" key="1">
    <citation type="submission" date="2014-08" db="EMBL/GenBank/DDBJ databases">
        <title>Complete genome of a marine bacteria Jeotgalibacillus malaysiensis.</title>
        <authorList>
            <person name="Yaakop A.S."/>
            <person name="Chan K.-G."/>
            <person name="Goh K.M."/>
        </authorList>
    </citation>
    <scope>NUCLEOTIDE SEQUENCE [LARGE SCALE GENOMIC DNA]</scope>
    <source>
        <strain evidence="2 3">D5</strain>
    </source>
</reference>
<dbReference type="HOGENOM" id="CLU_3234720_0_0_9"/>